<organism evidence="8 9">
    <name type="scientific">Anaerobacterium chartisolvens</name>
    <dbReference type="NCBI Taxonomy" id="1297424"/>
    <lineage>
        <taxon>Bacteria</taxon>
        <taxon>Bacillati</taxon>
        <taxon>Bacillota</taxon>
        <taxon>Clostridia</taxon>
        <taxon>Eubacteriales</taxon>
        <taxon>Oscillospiraceae</taxon>
        <taxon>Anaerobacterium</taxon>
    </lineage>
</organism>
<reference evidence="8 9" key="1">
    <citation type="submission" date="2018-07" db="EMBL/GenBank/DDBJ databases">
        <title>Genomic Encyclopedia of Type Strains, Phase IV (KMG-IV): sequencing the most valuable type-strain genomes for metagenomic binning, comparative biology and taxonomic classification.</title>
        <authorList>
            <person name="Goeker M."/>
        </authorList>
    </citation>
    <scope>NUCLEOTIDE SEQUENCE [LARGE SCALE GENOMIC DNA]</scope>
    <source>
        <strain evidence="8 9">DSM 27016</strain>
    </source>
</reference>
<dbReference type="AlphaFoldDB" id="A0A369B1A5"/>
<keyword evidence="3 6" id="KW-0812">Transmembrane</keyword>
<evidence type="ECO:0000256" key="2">
    <source>
        <dbReference type="ARBA" id="ARBA00022475"/>
    </source>
</evidence>
<feature type="transmembrane region" description="Helical" evidence="6">
    <location>
        <begin position="9"/>
        <end position="30"/>
    </location>
</feature>
<dbReference type="InterPro" id="IPR010432">
    <property type="entry name" value="RDD"/>
</dbReference>
<dbReference type="Proteomes" id="UP000253034">
    <property type="component" value="Unassembled WGS sequence"/>
</dbReference>
<evidence type="ECO:0000313" key="8">
    <source>
        <dbReference type="EMBL" id="RCX15460.1"/>
    </source>
</evidence>
<evidence type="ECO:0000256" key="3">
    <source>
        <dbReference type="ARBA" id="ARBA00022692"/>
    </source>
</evidence>
<keyword evidence="2" id="KW-1003">Cell membrane</keyword>
<keyword evidence="9" id="KW-1185">Reference proteome</keyword>
<evidence type="ECO:0000256" key="5">
    <source>
        <dbReference type="ARBA" id="ARBA00023136"/>
    </source>
</evidence>
<dbReference type="InterPro" id="IPR051791">
    <property type="entry name" value="Pra-immunoreactive"/>
</dbReference>
<dbReference type="EMBL" id="QPJT01000013">
    <property type="protein sequence ID" value="RCX15460.1"/>
    <property type="molecule type" value="Genomic_DNA"/>
</dbReference>
<dbReference type="GO" id="GO:0005886">
    <property type="term" value="C:plasma membrane"/>
    <property type="evidence" value="ECO:0007669"/>
    <property type="project" value="UniProtKB-SubCell"/>
</dbReference>
<evidence type="ECO:0000256" key="1">
    <source>
        <dbReference type="ARBA" id="ARBA00004651"/>
    </source>
</evidence>
<dbReference type="PANTHER" id="PTHR36115">
    <property type="entry name" value="PROLINE-RICH ANTIGEN HOMOLOG-RELATED"/>
    <property type="match status" value="1"/>
</dbReference>
<feature type="transmembrane region" description="Helical" evidence="6">
    <location>
        <begin position="85"/>
        <end position="104"/>
    </location>
</feature>
<evidence type="ECO:0000259" key="7">
    <source>
        <dbReference type="Pfam" id="PF06271"/>
    </source>
</evidence>
<feature type="domain" description="RDD" evidence="7">
    <location>
        <begin position="2"/>
        <end position="117"/>
    </location>
</feature>
<evidence type="ECO:0000256" key="4">
    <source>
        <dbReference type="ARBA" id="ARBA00022989"/>
    </source>
</evidence>
<sequence length="123" mass="13124">MYSGFWRRFVASLIDALVVGVAGSILRAAAGDTAGGLLTTLAGWLYFSVMESSEKQATLGKMALGIRVVDVDGNRVSFARATGRYFSKIISAMILLIGYIMAAFTAKKQALHDMIAGTLVVKD</sequence>
<dbReference type="Pfam" id="PF06271">
    <property type="entry name" value="RDD"/>
    <property type="match status" value="1"/>
</dbReference>
<gene>
    <name evidence="8" type="ORF">DFR58_11340</name>
</gene>
<protein>
    <submittedName>
        <fullName evidence="8">Putative RDD family membrane protein YckC</fullName>
    </submittedName>
</protein>
<evidence type="ECO:0000256" key="6">
    <source>
        <dbReference type="SAM" id="Phobius"/>
    </source>
</evidence>
<accession>A0A369B1A5</accession>
<keyword evidence="5 6" id="KW-0472">Membrane</keyword>
<proteinExistence type="predicted"/>
<name>A0A369B1A5_9FIRM</name>
<dbReference type="OrthoDB" id="9793824at2"/>
<evidence type="ECO:0000313" key="9">
    <source>
        <dbReference type="Proteomes" id="UP000253034"/>
    </source>
</evidence>
<comment type="caution">
    <text evidence="8">The sequence shown here is derived from an EMBL/GenBank/DDBJ whole genome shotgun (WGS) entry which is preliminary data.</text>
</comment>
<keyword evidence="4 6" id="KW-1133">Transmembrane helix</keyword>
<comment type="subcellular location">
    <subcellularLocation>
        <location evidence="1">Cell membrane</location>
        <topology evidence="1">Multi-pass membrane protein</topology>
    </subcellularLocation>
</comment>
<dbReference type="RefSeq" id="WP_114298113.1">
    <property type="nucleotide sequence ID" value="NZ_QPJT01000013.1"/>
</dbReference>